<sequence length="75" mass="8564">MINPGTMMKLMNAKNTFTNNHPKFVKFLQVVFSSRVEEGTVFEITVTKPGEEPITTNFKVLQSDLELMESLKDLQ</sequence>
<name>A0ABR7GGD0_9FIRM</name>
<protein>
    <submittedName>
        <fullName evidence="1">Uncharacterized protein</fullName>
    </submittedName>
</protein>
<proteinExistence type="predicted"/>
<dbReference type="Proteomes" id="UP000643810">
    <property type="component" value="Unassembled WGS sequence"/>
</dbReference>
<organism evidence="1 2">
    <name type="scientific">Roseburia lenta</name>
    <dbReference type="NCBI Taxonomy" id="2763061"/>
    <lineage>
        <taxon>Bacteria</taxon>
        <taxon>Bacillati</taxon>
        <taxon>Bacillota</taxon>
        <taxon>Clostridia</taxon>
        <taxon>Lachnospirales</taxon>
        <taxon>Lachnospiraceae</taxon>
        <taxon>Roseburia</taxon>
    </lineage>
</organism>
<keyword evidence="2" id="KW-1185">Reference proteome</keyword>
<evidence type="ECO:0000313" key="1">
    <source>
        <dbReference type="EMBL" id="MBC5685825.1"/>
    </source>
</evidence>
<gene>
    <name evidence="1" type="ORF">H8R94_04275</name>
</gene>
<dbReference type="EMBL" id="JACOPG010000002">
    <property type="protein sequence ID" value="MBC5685825.1"/>
    <property type="molecule type" value="Genomic_DNA"/>
</dbReference>
<evidence type="ECO:0000313" key="2">
    <source>
        <dbReference type="Proteomes" id="UP000643810"/>
    </source>
</evidence>
<comment type="caution">
    <text evidence="1">The sequence shown here is derived from an EMBL/GenBank/DDBJ whole genome shotgun (WGS) entry which is preliminary data.</text>
</comment>
<reference evidence="1 2" key="1">
    <citation type="submission" date="2020-08" db="EMBL/GenBank/DDBJ databases">
        <title>Genome public.</title>
        <authorList>
            <person name="Liu C."/>
            <person name="Sun Q."/>
        </authorList>
    </citation>
    <scope>NUCLEOTIDE SEQUENCE [LARGE SCALE GENOMIC DNA]</scope>
    <source>
        <strain evidence="1 2">NSJ-9</strain>
    </source>
</reference>
<accession>A0ABR7GGD0</accession>
<dbReference type="RefSeq" id="WP_178010674.1">
    <property type="nucleotide sequence ID" value="NZ_JACOPG010000002.1"/>
</dbReference>